<dbReference type="GO" id="GO:0097367">
    <property type="term" value="F:carbohydrate derivative binding"/>
    <property type="evidence" value="ECO:0007669"/>
    <property type="project" value="InterPro"/>
</dbReference>
<dbReference type="FunFam" id="3.60.20.10:FF:000006">
    <property type="entry name" value="Glutamine--fructose-6-phosphate aminotransferase [isomerizing]"/>
    <property type="match status" value="1"/>
</dbReference>
<keyword evidence="6" id="KW-0677">Repeat</keyword>
<feature type="domain" description="Glutamine amidotransferase type-2" evidence="8">
    <location>
        <begin position="2"/>
        <end position="221"/>
    </location>
</feature>
<dbReference type="InterPro" id="IPR001347">
    <property type="entry name" value="SIS_dom"/>
</dbReference>
<dbReference type="GO" id="GO:0004360">
    <property type="term" value="F:glutamine-fructose-6-phosphate transaminase (isomerizing) activity"/>
    <property type="evidence" value="ECO:0007669"/>
    <property type="project" value="UniProtKB-EC"/>
</dbReference>
<dbReference type="PANTHER" id="PTHR10937">
    <property type="entry name" value="GLUCOSAMINE--FRUCTOSE-6-PHOSPHATE AMINOTRANSFERASE, ISOMERIZING"/>
    <property type="match status" value="1"/>
</dbReference>
<keyword evidence="5" id="KW-0808">Transferase</keyword>
<sequence>MCGIICVLGKSNIGEILINGLTVLKNRGYDSCGVCYIENNTLKTIKYATPHSLELLARKLSSTSITSEVGIGHTRWATHGNVTVSNAHPHLDNHNRVSLVHNGIIENAHELKLELEHIGYHFYSQTDTEVISVLIGYFLDNQWSMKEAIELTVRKLTGTWAVVFLHRDFPNKIWVTRNGSPLLLGIEKEYVIVASEHTAFSKYIKQYVVLDNHDIIEITKLDGTIEYTKNIDSYQINDTVHEETHTPVYYGVKHWMLKEIYEQSDSSLRAMNNGGRIQSASDVKLGGLDSHHTELMNLQHLILLGCGTSYHAGLWVSSIFKHFDMFTTVSVHDGGEFELVDIPKNGKVGMILISQSGETKDLHRCIEMARDHDIFLIGVINAIDSMIARETDCGVYLNCGREIAVASTKSFTNQCIVLTMIAVWFAQNHGKHELKRKKIISDIMNLPYQIQRLIEQYEDIARLSQFIDTFRSQNSVFVLGKGNSFAIAREAALKMKEVCYIHAEGYSSSCLKHGPLALLTDGVPVILLDFESEYHDKNWNCFQEIIARGARCLFLTNMNRNTTITQNHHHVLIEKNNTFNGILANVFLQLLSYHISVDKQINPDFPRNLAKVVTVF</sequence>
<dbReference type="NCBIfam" id="NF001484">
    <property type="entry name" value="PRK00331.1"/>
    <property type="match status" value="1"/>
</dbReference>
<dbReference type="Gene3D" id="3.40.50.10490">
    <property type="entry name" value="Glucose-6-phosphate isomerase like protein, domain 1"/>
    <property type="match status" value="2"/>
</dbReference>
<dbReference type="NCBIfam" id="TIGR01135">
    <property type="entry name" value="glmS"/>
    <property type="match status" value="1"/>
</dbReference>
<evidence type="ECO:0000256" key="3">
    <source>
        <dbReference type="ARBA" id="ARBA00016090"/>
    </source>
</evidence>
<dbReference type="InterPro" id="IPR047084">
    <property type="entry name" value="GFAT_N"/>
</dbReference>
<dbReference type="CDD" id="cd05009">
    <property type="entry name" value="SIS_GlmS_GlmD_2"/>
    <property type="match status" value="1"/>
</dbReference>
<evidence type="ECO:0000256" key="4">
    <source>
        <dbReference type="ARBA" id="ARBA00022576"/>
    </source>
</evidence>
<dbReference type="PROSITE" id="PS51464">
    <property type="entry name" value="SIS"/>
    <property type="match status" value="2"/>
</dbReference>
<evidence type="ECO:0000256" key="5">
    <source>
        <dbReference type="ARBA" id="ARBA00022679"/>
    </source>
</evidence>
<feature type="domain" description="SIS" evidence="9">
    <location>
        <begin position="466"/>
        <end position="606"/>
    </location>
</feature>
<dbReference type="CDD" id="cd05008">
    <property type="entry name" value="SIS_GlmS_GlmD_1"/>
    <property type="match status" value="1"/>
</dbReference>
<evidence type="ECO:0000256" key="7">
    <source>
        <dbReference type="ARBA" id="ARBA00022962"/>
    </source>
</evidence>
<accession>A0A6C0CR88</accession>
<dbReference type="Pfam" id="PF01380">
    <property type="entry name" value="SIS"/>
    <property type="match status" value="2"/>
</dbReference>
<dbReference type="FunFam" id="3.40.50.10490:FF:000036">
    <property type="entry name" value="Glutamine-fructose-6-phosphate transaminase (Isomerizing), variant"/>
    <property type="match status" value="1"/>
</dbReference>
<dbReference type="InterPro" id="IPR035490">
    <property type="entry name" value="GlmS/FrlB_SIS"/>
</dbReference>
<dbReference type="InterPro" id="IPR017932">
    <property type="entry name" value="GATase_2_dom"/>
</dbReference>
<evidence type="ECO:0000259" key="9">
    <source>
        <dbReference type="PROSITE" id="PS51464"/>
    </source>
</evidence>
<organism evidence="10">
    <name type="scientific">viral metagenome</name>
    <dbReference type="NCBI Taxonomy" id="1070528"/>
    <lineage>
        <taxon>unclassified sequences</taxon>
        <taxon>metagenomes</taxon>
        <taxon>organismal metagenomes</taxon>
    </lineage>
</organism>
<keyword evidence="4" id="KW-0032">Aminotransferase</keyword>
<name>A0A6C0CR88_9ZZZZ</name>
<dbReference type="EC" id="2.6.1.16" evidence="2"/>
<dbReference type="CDD" id="cd00714">
    <property type="entry name" value="GFAT"/>
    <property type="match status" value="1"/>
</dbReference>
<keyword evidence="7" id="KW-0315">Glutamine amidotransferase</keyword>
<proteinExistence type="predicted"/>
<dbReference type="Pfam" id="PF13522">
    <property type="entry name" value="GATase_6"/>
    <property type="match status" value="1"/>
</dbReference>
<protein>
    <recommendedName>
        <fullName evidence="3">Glutamine--fructose-6-phosphate aminotransferase [isomerizing]</fullName>
        <ecNumber evidence="2">2.6.1.16</ecNumber>
    </recommendedName>
</protein>
<dbReference type="InterPro" id="IPR046348">
    <property type="entry name" value="SIS_dom_sf"/>
</dbReference>
<dbReference type="AlphaFoldDB" id="A0A6C0CR88"/>
<dbReference type="GO" id="GO:0006002">
    <property type="term" value="P:fructose 6-phosphate metabolic process"/>
    <property type="evidence" value="ECO:0007669"/>
    <property type="project" value="TreeGrafter"/>
</dbReference>
<evidence type="ECO:0000256" key="2">
    <source>
        <dbReference type="ARBA" id="ARBA00012916"/>
    </source>
</evidence>
<comment type="catalytic activity">
    <reaction evidence="1">
        <text>D-fructose 6-phosphate + L-glutamine = D-glucosamine 6-phosphate + L-glutamate</text>
        <dbReference type="Rhea" id="RHEA:13237"/>
        <dbReference type="ChEBI" id="CHEBI:29985"/>
        <dbReference type="ChEBI" id="CHEBI:58359"/>
        <dbReference type="ChEBI" id="CHEBI:58725"/>
        <dbReference type="ChEBI" id="CHEBI:61527"/>
        <dbReference type="EC" id="2.6.1.16"/>
    </reaction>
</comment>
<dbReference type="PROSITE" id="PS51278">
    <property type="entry name" value="GATASE_TYPE_2"/>
    <property type="match status" value="1"/>
</dbReference>
<evidence type="ECO:0000313" key="10">
    <source>
        <dbReference type="EMBL" id="QHT06803.1"/>
    </source>
</evidence>
<dbReference type="Gene3D" id="3.60.20.10">
    <property type="entry name" value="Glutamine Phosphoribosylpyrophosphate, subunit 1, domain 1"/>
    <property type="match status" value="1"/>
</dbReference>
<dbReference type="SUPFAM" id="SSF53697">
    <property type="entry name" value="SIS domain"/>
    <property type="match status" value="1"/>
</dbReference>
<dbReference type="InterPro" id="IPR035466">
    <property type="entry name" value="GlmS/AgaS_SIS"/>
</dbReference>
<feature type="domain" description="SIS" evidence="9">
    <location>
        <begin position="291"/>
        <end position="431"/>
    </location>
</feature>
<dbReference type="SUPFAM" id="SSF56235">
    <property type="entry name" value="N-terminal nucleophile aminohydrolases (Ntn hydrolases)"/>
    <property type="match status" value="1"/>
</dbReference>
<dbReference type="GO" id="GO:0006487">
    <property type="term" value="P:protein N-linked glycosylation"/>
    <property type="evidence" value="ECO:0007669"/>
    <property type="project" value="TreeGrafter"/>
</dbReference>
<dbReference type="PANTHER" id="PTHR10937:SF0">
    <property type="entry name" value="GLUTAMINE--FRUCTOSE-6-PHOSPHATE TRANSAMINASE (ISOMERIZING)"/>
    <property type="match status" value="1"/>
</dbReference>
<dbReference type="InterPro" id="IPR029055">
    <property type="entry name" value="Ntn_hydrolases_N"/>
</dbReference>
<dbReference type="EMBL" id="MN739475">
    <property type="protein sequence ID" value="QHT06803.1"/>
    <property type="molecule type" value="Genomic_DNA"/>
</dbReference>
<evidence type="ECO:0000256" key="1">
    <source>
        <dbReference type="ARBA" id="ARBA00001031"/>
    </source>
</evidence>
<evidence type="ECO:0000259" key="8">
    <source>
        <dbReference type="PROSITE" id="PS51278"/>
    </source>
</evidence>
<dbReference type="GO" id="GO:0006047">
    <property type="term" value="P:UDP-N-acetylglucosamine metabolic process"/>
    <property type="evidence" value="ECO:0007669"/>
    <property type="project" value="TreeGrafter"/>
</dbReference>
<dbReference type="InterPro" id="IPR005855">
    <property type="entry name" value="GFAT"/>
</dbReference>
<evidence type="ECO:0000256" key="6">
    <source>
        <dbReference type="ARBA" id="ARBA00022737"/>
    </source>
</evidence>
<reference evidence="10" key="1">
    <citation type="journal article" date="2020" name="Nature">
        <title>Giant virus diversity and host interactions through global metagenomics.</title>
        <authorList>
            <person name="Schulz F."/>
            <person name="Roux S."/>
            <person name="Paez-Espino D."/>
            <person name="Jungbluth S."/>
            <person name="Walsh D.A."/>
            <person name="Denef V.J."/>
            <person name="McMahon K.D."/>
            <person name="Konstantinidis K.T."/>
            <person name="Eloe-Fadrosh E.A."/>
            <person name="Kyrpides N.C."/>
            <person name="Woyke T."/>
        </authorList>
    </citation>
    <scope>NUCLEOTIDE SEQUENCE</scope>
    <source>
        <strain evidence="10">GVMAG-M-3300021473-15</strain>
    </source>
</reference>